<dbReference type="Pfam" id="PF08021">
    <property type="entry name" value="FAD_binding_9"/>
    <property type="match status" value="1"/>
</dbReference>
<dbReference type="InterPro" id="IPR013113">
    <property type="entry name" value="SIP_FAD-bd"/>
</dbReference>
<gene>
    <name evidence="2" type="ORF">CUTER_04625</name>
</gene>
<evidence type="ECO:0000313" key="3">
    <source>
        <dbReference type="Proteomes" id="UP000035548"/>
    </source>
</evidence>
<name>A0A0G3HDX7_9CORY</name>
<evidence type="ECO:0000313" key="2">
    <source>
        <dbReference type="EMBL" id="AKK10930.1"/>
    </source>
</evidence>
<dbReference type="PROSITE" id="PS51384">
    <property type="entry name" value="FAD_FR"/>
    <property type="match status" value="1"/>
</dbReference>
<dbReference type="AlphaFoldDB" id="A0A0G3HDX7"/>
<dbReference type="PATRIC" id="fig|1072256.5.peg.919"/>
<protein>
    <submittedName>
        <fullName evidence="2">Siderophore-interacting protein</fullName>
    </submittedName>
</protein>
<organism evidence="2 3">
    <name type="scientific">Corynebacterium uterequi</name>
    <dbReference type="NCBI Taxonomy" id="1072256"/>
    <lineage>
        <taxon>Bacteria</taxon>
        <taxon>Bacillati</taxon>
        <taxon>Actinomycetota</taxon>
        <taxon>Actinomycetes</taxon>
        <taxon>Mycobacteriales</taxon>
        <taxon>Corynebacteriaceae</taxon>
        <taxon>Corynebacterium</taxon>
    </lineage>
</organism>
<proteinExistence type="predicted"/>
<dbReference type="Gene3D" id="3.40.50.80">
    <property type="entry name" value="Nucleotide-binding domain of ferredoxin-NADP reductase (FNR) module"/>
    <property type="match status" value="1"/>
</dbReference>
<keyword evidence="3" id="KW-1185">Reference proteome</keyword>
<dbReference type="GO" id="GO:0016491">
    <property type="term" value="F:oxidoreductase activity"/>
    <property type="evidence" value="ECO:0007669"/>
    <property type="project" value="InterPro"/>
</dbReference>
<dbReference type="EMBL" id="CP011546">
    <property type="protein sequence ID" value="AKK10930.1"/>
    <property type="molecule type" value="Genomic_DNA"/>
</dbReference>
<dbReference type="Pfam" id="PF04954">
    <property type="entry name" value="SIP"/>
    <property type="match status" value="1"/>
</dbReference>
<dbReference type="OrthoDB" id="9814826at2"/>
<dbReference type="InterPro" id="IPR017938">
    <property type="entry name" value="Riboflavin_synthase-like_b-brl"/>
</dbReference>
<evidence type="ECO:0000259" key="1">
    <source>
        <dbReference type="PROSITE" id="PS51384"/>
    </source>
</evidence>
<sequence length="271" mass="30048">MSKKNRPTHLATVTSRAEIAPNMVRLGLNVPTLIGADLAFTDHYIKLLFVPENASYSWPFTLAEVRDNYPREEWPIRRTYTLRRADPTTGDVEVDFVIHGEEGVAGPWARTAKPGDLIAFAGPGGAWAPGDYPHFVLVGDETASPAIAAALERLPVGATADVFVEVESADHHIPMPETAEITWVYREGATPGTMLARAVRAAGVPEVRTGWFVHGVAEMIKDLRRFLFVEEKVARSDVSISGYWRLGMTEDGWQSSKREFVRTMEDDEALR</sequence>
<dbReference type="InterPro" id="IPR039261">
    <property type="entry name" value="FNR_nucleotide-bd"/>
</dbReference>
<dbReference type="CDD" id="cd06193">
    <property type="entry name" value="siderophore_interacting"/>
    <property type="match status" value="1"/>
</dbReference>
<dbReference type="InterPro" id="IPR017927">
    <property type="entry name" value="FAD-bd_FR_type"/>
</dbReference>
<reference evidence="2 3" key="1">
    <citation type="journal article" date="2015" name="Genome Announc.">
        <title>Virulence Factor Genes Detected in the Complete Genome Sequence of Corynebacterium uterequi DSM 45634, Isolated from the Uterus of a Maiden Mare.</title>
        <authorList>
            <person name="Ruckert C."/>
            <person name="Kriete M."/>
            <person name="Jaenicke S."/>
            <person name="Winkler A."/>
            <person name="Tauch A."/>
        </authorList>
    </citation>
    <scope>NUCLEOTIDE SEQUENCE [LARGE SCALE GENOMIC DNA]</scope>
    <source>
        <strain evidence="2 3">DSM 45634</strain>
    </source>
</reference>
<dbReference type="SUPFAM" id="SSF63380">
    <property type="entry name" value="Riboflavin synthase domain-like"/>
    <property type="match status" value="1"/>
</dbReference>
<dbReference type="InterPro" id="IPR007037">
    <property type="entry name" value="SIP_rossman_dom"/>
</dbReference>
<accession>A0A0G3HDX7</accession>
<dbReference type="Gene3D" id="2.40.30.10">
    <property type="entry name" value="Translation factors"/>
    <property type="match status" value="1"/>
</dbReference>
<reference evidence="3" key="2">
    <citation type="submission" date="2015-05" db="EMBL/GenBank/DDBJ databases">
        <title>Complete genome sequence of Corynebacterium uterequi DSM 45634, isolated from the uterus of a maiden mare.</title>
        <authorList>
            <person name="Ruckert C."/>
            <person name="Albersmeier A."/>
            <person name="Winkler A."/>
            <person name="Tauch A."/>
        </authorList>
    </citation>
    <scope>NUCLEOTIDE SEQUENCE [LARGE SCALE GENOMIC DNA]</scope>
    <source>
        <strain evidence="3">DSM 45634</strain>
    </source>
</reference>
<dbReference type="PANTHER" id="PTHR30157">
    <property type="entry name" value="FERRIC REDUCTASE, NADPH-DEPENDENT"/>
    <property type="match status" value="1"/>
</dbReference>
<dbReference type="KEGG" id="cut:CUTER_04625"/>
<feature type="domain" description="FAD-binding FR-type" evidence="1">
    <location>
        <begin position="6"/>
        <end position="130"/>
    </location>
</feature>
<dbReference type="Proteomes" id="UP000035548">
    <property type="component" value="Chromosome"/>
</dbReference>
<dbReference type="InterPro" id="IPR039374">
    <property type="entry name" value="SIP_fam"/>
</dbReference>
<dbReference type="PANTHER" id="PTHR30157:SF0">
    <property type="entry name" value="NADPH-DEPENDENT FERRIC-CHELATE REDUCTASE"/>
    <property type="match status" value="1"/>
</dbReference>
<dbReference type="RefSeq" id="WP_047259422.1">
    <property type="nucleotide sequence ID" value="NZ_CP011546.1"/>
</dbReference>
<dbReference type="STRING" id="1072256.CUTER_04625"/>